<dbReference type="SUPFAM" id="SSF52166">
    <property type="entry name" value="Ribosomal protein L4"/>
    <property type="match status" value="1"/>
</dbReference>
<dbReference type="PANTHER" id="PTHR19431">
    <property type="entry name" value="60S RIBOSOMAL PROTEIN L4"/>
    <property type="match status" value="1"/>
</dbReference>
<evidence type="ECO:0000259" key="5">
    <source>
        <dbReference type="Pfam" id="PF14374"/>
    </source>
</evidence>
<feature type="transmembrane region" description="Helical" evidence="4">
    <location>
        <begin position="12"/>
        <end position="35"/>
    </location>
</feature>
<reference evidence="7" key="1">
    <citation type="journal article" date="2017" name="bioRxiv">
        <title>Comparative analysis of the genomes of Stylophora pistillata and Acropora digitifera provides evidence for extensive differences between species of corals.</title>
        <authorList>
            <person name="Voolstra C.R."/>
            <person name="Li Y."/>
            <person name="Liew Y.J."/>
            <person name="Baumgarten S."/>
            <person name="Zoccola D."/>
            <person name="Flot J.-F."/>
            <person name="Tambutte S."/>
            <person name="Allemand D."/>
            <person name="Aranda M."/>
        </authorList>
    </citation>
    <scope>NUCLEOTIDE SEQUENCE [LARGE SCALE GENOMIC DNA]</scope>
</reference>
<dbReference type="InterPro" id="IPR013901">
    <property type="entry name" value="Anthrone_oxy"/>
</dbReference>
<dbReference type="InterPro" id="IPR002136">
    <property type="entry name" value="Ribosomal_uL4"/>
</dbReference>
<dbReference type="EMBL" id="LSMT01000027">
    <property type="protein sequence ID" value="PFX32089.1"/>
    <property type="molecule type" value="Genomic_DNA"/>
</dbReference>
<dbReference type="GO" id="GO:0005840">
    <property type="term" value="C:ribosome"/>
    <property type="evidence" value="ECO:0007669"/>
    <property type="project" value="UniProtKB-KW"/>
</dbReference>
<dbReference type="GO" id="GO:0006412">
    <property type="term" value="P:translation"/>
    <property type="evidence" value="ECO:0007669"/>
    <property type="project" value="InterPro"/>
</dbReference>
<feature type="transmembrane region" description="Helical" evidence="4">
    <location>
        <begin position="88"/>
        <end position="108"/>
    </location>
</feature>
<dbReference type="FunFam" id="3.40.1370.10:FF:000002">
    <property type="entry name" value="60S ribosomal protein L4"/>
    <property type="match status" value="1"/>
</dbReference>
<evidence type="ECO:0000313" key="7">
    <source>
        <dbReference type="Proteomes" id="UP000225706"/>
    </source>
</evidence>
<dbReference type="Proteomes" id="UP000225706">
    <property type="component" value="Unassembled WGS sequence"/>
</dbReference>
<dbReference type="Gene3D" id="3.40.1370.10">
    <property type="match status" value="1"/>
</dbReference>
<name>A0A2B4SSK7_STYPI</name>
<dbReference type="InterPro" id="IPR025755">
    <property type="entry name" value="Ribos_uL4_C_dom"/>
</dbReference>
<sequence length="518" mass="57949">MASLNLNPEKVFPIVECVNTFLCGLMTGIAVYVVAVEQPSRMTMKDPVAIHRQWLTSFHRCARLMMSLSAFPQISGVVLYYMDRTRGLPWLIVAGLLLFNMPYTLLVLKPYFIDPIIDESVCSKKDHTYVVDRVVKWSRAHLVRVVINEIAFAVCIYAIAARPLITVYDEAGENVGQTTLPAVFKAPIRPDVVGFVHTNMAKNKRQPYAVNKLAGHQTSAESWGTGRAVARIPRVRGGGTHRSGQGAFGNMCRGGRMFAPTKTWRRWHRKINQKQRRYAMCSALAASALPALVMARGHRVDEIPEVPLVVSDGIESLQKTSAAVKLLKSVNAYGDVEKCKESKKIRAGKGKMRNRRTVMRKGPLIIYNEDHGVKKAFRNLPGVDILSVDRLNLLKLCPGGHLGRFCIWSKGAIEKLDALYGTGKKPSTEKKDFNLPKTIMSNADLNRLINSEEVQSVIRPAGPRKTRRAIRKKNPLKNLNVLMKLNPHAKSVKRAEMLTVERRRAAKEAVLSKKREGK</sequence>
<dbReference type="STRING" id="50429.A0A2B4SSK7"/>
<dbReference type="GO" id="GO:1990904">
    <property type="term" value="C:ribonucleoprotein complex"/>
    <property type="evidence" value="ECO:0007669"/>
    <property type="project" value="UniProtKB-KW"/>
</dbReference>
<dbReference type="Pfam" id="PF08592">
    <property type="entry name" value="Anthrone_oxy"/>
    <property type="match status" value="1"/>
</dbReference>
<evidence type="ECO:0000256" key="3">
    <source>
        <dbReference type="ARBA" id="ARBA00023274"/>
    </source>
</evidence>
<proteinExistence type="inferred from homology"/>
<dbReference type="AlphaFoldDB" id="A0A2B4SSK7"/>
<accession>A0A2B4SSK7</accession>
<gene>
    <name evidence="6" type="primary">rpl4b</name>
    <name evidence="6" type="ORF">AWC38_SpisGene3026</name>
</gene>
<organism evidence="6 7">
    <name type="scientific">Stylophora pistillata</name>
    <name type="common">Smooth cauliflower coral</name>
    <dbReference type="NCBI Taxonomy" id="50429"/>
    <lineage>
        <taxon>Eukaryota</taxon>
        <taxon>Metazoa</taxon>
        <taxon>Cnidaria</taxon>
        <taxon>Anthozoa</taxon>
        <taxon>Hexacorallia</taxon>
        <taxon>Scleractinia</taxon>
        <taxon>Astrocoeniina</taxon>
        <taxon>Pocilloporidae</taxon>
        <taxon>Stylophora</taxon>
    </lineage>
</organism>
<feature type="transmembrane region" description="Helical" evidence="4">
    <location>
        <begin position="61"/>
        <end position="82"/>
    </location>
</feature>
<dbReference type="InterPro" id="IPR045240">
    <property type="entry name" value="Ribosomal_uL4_euk/arch"/>
</dbReference>
<protein>
    <submittedName>
        <fullName evidence="6">60S ribosomal protein L4-B</fullName>
    </submittedName>
</protein>
<feature type="domain" description="Large ribosomal subunit protein uL4 C-terminal" evidence="5">
    <location>
        <begin position="431"/>
        <end position="505"/>
    </location>
</feature>
<keyword evidence="4" id="KW-0472">Membrane</keyword>
<dbReference type="GO" id="GO:0003735">
    <property type="term" value="F:structural constituent of ribosome"/>
    <property type="evidence" value="ECO:0007669"/>
    <property type="project" value="InterPro"/>
</dbReference>
<dbReference type="Pfam" id="PF00573">
    <property type="entry name" value="Ribosomal_L4"/>
    <property type="match status" value="1"/>
</dbReference>
<keyword evidence="4" id="KW-0812">Transmembrane</keyword>
<evidence type="ECO:0000256" key="2">
    <source>
        <dbReference type="ARBA" id="ARBA00022980"/>
    </source>
</evidence>
<comment type="similarity">
    <text evidence="1">Belongs to the universal ribosomal protein uL4 family.</text>
</comment>
<keyword evidence="3" id="KW-0687">Ribonucleoprotein</keyword>
<evidence type="ECO:0000256" key="1">
    <source>
        <dbReference type="ARBA" id="ARBA00010528"/>
    </source>
</evidence>
<evidence type="ECO:0000256" key="4">
    <source>
        <dbReference type="SAM" id="Phobius"/>
    </source>
</evidence>
<keyword evidence="4" id="KW-1133">Transmembrane helix</keyword>
<keyword evidence="2 6" id="KW-0689">Ribosomal protein</keyword>
<dbReference type="Pfam" id="PF14374">
    <property type="entry name" value="Ribos_L4_asso_C"/>
    <property type="match status" value="1"/>
</dbReference>
<dbReference type="OrthoDB" id="10259785at2759"/>
<comment type="caution">
    <text evidence="6">The sequence shown here is derived from an EMBL/GenBank/DDBJ whole genome shotgun (WGS) entry which is preliminary data.</text>
</comment>
<keyword evidence="7" id="KW-1185">Reference proteome</keyword>
<dbReference type="InterPro" id="IPR023574">
    <property type="entry name" value="Ribosomal_uL4_dom_sf"/>
</dbReference>
<evidence type="ECO:0000313" key="6">
    <source>
        <dbReference type="EMBL" id="PFX32089.1"/>
    </source>
</evidence>